<keyword evidence="3 5" id="KW-0418">Kinase</keyword>
<reference evidence="5 6" key="1">
    <citation type="submission" date="2019-04" db="EMBL/GenBank/DDBJ databases">
        <title>Vagococcus sp. nov., isolated from faeces of yaks (Bos grunniens).</title>
        <authorList>
            <person name="Ge Y."/>
        </authorList>
    </citation>
    <scope>NUCLEOTIDE SEQUENCE [LARGE SCALE GENOMIC DNA]</scope>
    <source>
        <strain evidence="5 6">MN-17</strain>
    </source>
</reference>
<dbReference type="PANTHER" id="PTHR43320:SF2">
    <property type="entry name" value="2-DEHYDRO-3-DEOXYGLUCONOKINASE_2-DEHYDRO-3-DEOXYGALACTONOKINASE"/>
    <property type="match status" value="1"/>
</dbReference>
<protein>
    <submittedName>
        <fullName evidence="5">Sugar kinase</fullName>
    </submittedName>
</protein>
<dbReference type="InterPro" id="IPR029056">
    <property type="entry name" value="Ribokinase-like"/>
</dbReference>
<keyword evidence="6" id="KW-1185">Reference proteome</keyword>
<dbReference type="Pfam" id="PF00294">
    <property type="entry name" value="PfkB"/>
    <property type="match status" value="1"/>
</dbReference>
<keyword evidence="2" id="KW-0808">Transferase</keyword>
<dbReference type="PANTHER" id="PTHR43320">
    <property type="entry name" value="SUGAR KINASE"/>
    <property type="match status" value="1"/>
</dbReference>
<evidence type="ECO:0000313" key="6">
    <source>
        <dbReference type="Proteomes" id="UP000298615"/>
    </source>
</evidence>
<evidence type="ECO:0000313" key="5">
    <source>
        <dbReference type="EMBL" id="QCI86116.1"/>
    </source>
</evidence>
<evidence type="ECO:0000256" key="1">
    <source>
        <dbReference type="ARBA" id="ARBA00010688"/>
    </source>
</evidence>
<dbReference type="AlphaFoldDB" id="A0A4D7CVM6"/>
<organism evidence="5 6">
    <name type="scientific">Vagococcus zengguangii</name>
    <dbReference type="NCBI Taxonomy" id="2571750"/>
    <lineage>
        <taxon>Bacteria</taxon>
        <taxon>Bacillati</taxon>
        <taxon>Bacillota</taxon>
        <taxon>Bacilli</taxon>
        <taxon>Lactobacillales</taxon>
        <taxon>Enterococcaceae</taxon>
        <taxon>Vagococcus</taxon>
    </lineage>
</organism>
<dbReference type="CDD" id="cd01166">
    <property type="entry name" value="KdgK"/>
    <property type="match status" value="1"/>
</dbReference>
<dbReference type="InterPro" id="IPR052700">
    <property type="entry name" value="Carb_kinase_PfkB-like"/>
</dbReference>
<dbReference type="Proteomes" id="UP000298615">
    <property type="component" value="Chromosome"/>
</dbReference>
<evidence type="ECO:0000256" key="2">
    <source>
        <dbReference type="ARBA" id="ARBA00022679"/>
    </source>
</evidence>
<evidence type="ECO:0000259" key="4">
    <source>
        <dbReference type="Pfam" id="PF00294"/>
    </source>
</evidence>
<dbReference type="GO" id="GO:0016301">
    <property type="term" value="F:kinase activity"/>
    <property type="evidence" value="ECO:0007669"/>
    <property type="project" value="UniProtKB-KW"/>
</dbReference>
<comment type="similarity">
    <text evidence="1">Belongs to the carbohydrate kinase PfkB family.</text>
</comment>
<sequence>MKILAFGEVMMRLNPANFKKITQTDQLDMSFTGTGLNILAGLAVNGYQTSLLTALPANNLGRAASASVRKLGVNDQPLVFSGQHLGVYLLEMGYGGRPSEVTYLDRSQSAFNQVVLTDDVINQALVGIEMVHICGIALSTSIISRQNALRVARLAAAKKIPLCFDFNFRASLNTETDRESLRACYHEILSSASIVFGSLRDLTELLLISGEDDQAIVQKFMNDFDIKYFGGTIRHKTVEKSELQGYLYSGGNEVVVSDKVSYQTYDRIGTGDAYVSGILTGLIEQWTLQDTVNFATYNAALAHTTYGDSPVLSKEFVLNYIKNKIDVIR</sequence>
<dbReference type="EMBL" id="CP039712">
    <property type="protein sequence ID" value="QCI86116.1"/>
    <property type="molecule type" value="Genomic_DNA"/>
</dbReference>
<gene>
    <name evidence="5" type="ORF">FA707_03685</name>
</gene>
<name>A0A4D7CVM6_9ENTE</name>
<dbReference type="RefSeq" id="WP_136952953.1">
    <property type="nucleotide sequence ID" value="NZ_CP039712.1"/>
</dbReference>
<evidence type="ECO:0000256" key="3">
    <source>
        <dbReference type="ARBA" id="ARBA00022777"/>
    </source>
</evidence>
<accession>A0A4D7CVM6</accession>
<dbReference type="Gene3D" id="3.40.1190.20">
    <property type="match status" value="1"/>
</dbReference>
<proteinExistence type="inferred from homology"/>
<feature type="domain" description="Carbohydrate kinase PfkB" evidence="4">
    <location>
        <begin position="2"/>
        <end position="310"/>
    </location>
</feature>
<dbReference type="SUPFAM" id="SSF53613">
    <property type="entry name" value="Ribokinase-like"/>
    <property type="match status" value="1"/>
</dbReference>
<dbReference type="InterPro" id="IPR011611">
    <property type="entry name" value="PfkB_dom"/>
</dbReference>
<dbReference type="KEGG" id="vao:FA707_03685"/>